<reference evidence="1" key="3">
    <citation type="submission" date="2014-01" db="EMBL/GenBank/DDBJ databases">
        <title>Evolution of pathogenesis and genome organization in the Tremellales.</title>
        <authorList>
            <person name="Cuomo C."/>
            <person name="Litvintseva A."/>
            <person name="Heitman J."/>
            <person name="Chen Y."/>
            <person name="Sun S."/>
            <person name="Springer D."/>
            <person name="Dromer F."/>
            <person name="Young S."/>
            <person name="Zeng Q."/>
            <person name="Chapman S."/>
            <person name="Gujja S."/>
            <person name="Saif S."/>
            <person name="Birren B."/>
        </authorList>
    </citation>
    <scope>NUCLEOTIDE SEQUENCE</scope>
    <source>
        <strain evidence="1">CBS 10118</strain>
    </source>
</reference>
<dbReference type="EMBL" id="CP144548">
    <property type="protein sequence ID" value="WVW86872.1"/>
    <property type="molecule type" value="Genomic_DNA"/>
</dbReference>
<dbReference type="KEGG" id="kbi:30212467"/>
<dbReference type="RefSeq" id="XP_019043490.1">
    <property type="nucleotide sequence ID" value="XM_019194654.1"/>
</dbReference>
<dbReference type="GeneID" id="30212467"/>
<name>A0A1B9FUH7_9TREE</name>
<evidence type="ECO:0000313" key="2">
    <source>
        <dbReference type="EMBL" id="WVW86872.1"/>
    </source>
</evidence>
<dbReference type="EMBL" id="KI894025">
    <property type="protein sequence ID" value="OCF22420.1"/>
    <property type="molecule type" value="Genomic_DNA"/>
</dbReference>
<dbReference type="Proteomes" id="UP000092730">
    <property type="component" value="Chromosome 8"/>
</dbReference>
<organism evidence="1">
    <name type="scientific">Kwoniella bestiolae CBS 10118</name>
    <dbReference type="NCBI Taxonomy" id="1296100"/>
    <lineage>
        <taxon>Eukaryota</taxon>
        <taxon>Fungi</taxon>
        <taxon>Dikarya</taxon>
        <taxon>Basidiomycota</taxon>
        <taxon>Agaricomycotina</taxon>
        <taxon>Tremellomycetes</taxon>
        <taxon>Tremellales</taxon>
        <taxon>Cryptococcaceae</taxon>
        <taxon>Kwoniella</taxon>
    </lineage>
</organism>
<proteinExistence type="predicted"/>
<dbReference type="AlphaFoldDB" id="A0A1B9FUH7"/>
<keyword evidence="3" id="KW-1185">Reference proteome</keyword>
<evidence type="ECO:0000313" key="3">
    <source>
        <dbReference type="Proteomes" id="UP000092730"/>
    </source>
</evidence>
<reference evidence="2" key="4">
    <citation type="submission" date="2024-02" db="EMBL/GenBank/DDBJ databases">
        <title>Comparative genomics of Cryptococcus and Kwoniella reveals pathogenesis evolution and contrasting modes of karyotype evolution via chromosome fusion or intercentromeric recombination.</title>
        <authorList>
            <person name="Coelho M.A."/>
            <person name="David-Palma M."/>
            <person name="Shea T."/>
            <person name="Bowers K."/>
            <person name="McGinley-Smith S."/>
            <person name="Mohammad A.W."/>
            <person name="Gnirke A."/>
            <person name="Yurkov A.M."/>
            <person name="Nowrousian M."/>
            <person name="Sun S."/>
            <person name="Cuomo C.A."/>
            <person name="Heitman J."/>
        </authorList>
    </citation>
    <scope>NUCLEOTIDE SEQUENCE</scope>
    <source>
        <strain evidence="2">CBS 10118</strain>
    </source>
</reference>
<gene>
    <name evidence="1" type="ORF">I302_08068</name>
    <name evidence="2" type="ORF">I302_108927</name>
</gene>
<reference evidence="1" key="1">
    <citation type="submission" date="2013-07" db="EMBL/GenBank/DDBJ databases">
        <title>The Genome Sequence of Cryptococcus bestiolae CBS10118.</title>
        <authorList>
            <consortium name="The Broad Institute Genome Sequencing Platform"/>
            <person name="Cuomo C."/>
            <person name="Litvintseva A."/>
            <person name="Chen Y."/>
            <person name="Heitman J."/>
            <person name="Sun S."/>
            <person name="Springer D."/>
            <person name="Dromer F."/>
            <person name="Young S.K."/>
            <person name="Zeng Q."/>
            <person name="Gargeya S."/>
            <person name="Fitzgerald M."/>
            <person name="Abouelleil A."/>
            <person name="Alvarado L."/>
            <person name="Berlin A.M."/>
            <person name="Chapman S.B."/>
            <person name="Dewar J."/>
            <person name="Goldberg J."/>
            <person name="Griggs A."/>
            <person name="Gujja S."/>
            <person name="Hansen M."/>
            <person name="Howarth C."/>
            <person name="Imamovic A."/>
            <person name="Larimer J."/>
            <person name="McCowan C."/>
            <person name="Murphy C."/>
            <person name="Pearson M."/>
            <person name="Priest M."/>
            <person name="Roberts A."/>
            <person name="Saif S."/>
            <person name="Shea T."/>
            <person name="Sykes S."/>
            <person name="Wortman J."/>
            <person name="Nusbaum C."/>
            <person name="Birren B."/>
        </authorList>
    </citation>
    <scope>NUCLEOTIDE SEQUENCE [LARGE SCALE GENOMIC DNA]</scope>
    <source>
        <strain evidence="1">CBS 10118</strain>
    </source>
</reference>
<reference evidence="2" key="2">
    <citation type="submission" date="2013-07" db="EMBL/GenBank/DDBJ databases">
        <authorList>
            <consortium name="The Broad Institute Genome Sequencing Platform"/>
            <person name="Cuomo C."/>
            <person name="Litvintseva A."/>
            <person name="Chen Y."/>
            <person name="Heitman J."/>
            <person name="Sun S."/>
            <person name="Springer D."/>
            <person name="Dromer F."/>
            <person name="Young S.K."/>
            <person name="Zeng Q."/>
            <person name="Gargeya S."/>
            <person name="Fitzgerald M."/>
            <person name="Abouelleil A."/>
            <person name="Alvarado L."/>
            <person name="Berlin A.M."/>
            <person name="Chapman S.B."/>
            <person name="Dewar J."/>
            <person name="Goldberg J."/>
            <person name="Griggs A."/>
            <person name="Gujja S."/>
            <person name="Hansen M."/>
            <person name="Howarth C."/>
            <person name="Imamovic A."/>
            <person name="Larimer J."/>
            <person name="McCowan C."/>
            <person name="Murphy C."/>
            <person name="Pearson M."/>
            <person name="Priest M."/>
            <person name="Roberts A."/>
            <person name="Saif S."/>
            <person name="Shea T."/>
            <person name="Sykes S."/>
            <person name="Wortman J."/>
            <person name="Nusbaum C."/>
            <person name="Birren B."/>
        </authorList>
    </citation>
    <scope>NUCLEOTIDE SEQUENCE</scope>
    <source>
        <strain evidence="2">CBS 10118</strain>
    </source>
</reference>
<sequence>MTLLNSVYVVRQDLGTFKGICESLTPSGHVDKLESTAVETELYYLHTFTLSNLPEKTKRSMVDDDVSSKYDTFGMNINLENNQSQSIFNKLSKRLSFTGGEGTAAGKLVHVPTQLNSEPGDPRYQYISQKFDSKLNLKLSKYGLKKVSGEEGHNVDGVSQSCVIGRESK</sequence>
<dbReference type="VEuPathDB" id="FungiDB:I302_08068"/>
<evidence type="ECO:0000313" key="1">
    <source>
        <dbReference type="EMBL" id="OCF22420.1"/>
    </source>
</evidence>
<protein>
    <submittedName>
        <fullName evidence="1">Uncharacterized protein</fullName>
    </submittedName>
</protein>
<accession>A0A1B9FUH7</accession>